<proteinExistence type="predicted"/>
<dbReference type="EMBL" id="CAJVQC010147817">
    <property type="protein sequence ID" value="CAG8845665.1"/>
    <property type="molecule type" value="Genomic_DNA"/>
</dbReference>
<accession>A0ACA9SPJ5</accession>
<protein>
    <submittedName>
        <fullName evidence="1">14592_t:CDS:1</fullName>
    </submittedName>
</protein>
<dbReference type="Proteomes" id="UP000789920">
    <property type="component" value="Unassembled WGS sequence"/>
</dbReference>
<gene>
    <name evidence="1" type="ORF">RPERSI_LOCUS33766</name>
</gene>
<comment type="caution">
    <text evidence="1">The sequence shown here is derived from an EMBL/GenBank/DDBJ whole genome shotgun (WGS) entry which is preliminary data.</text>
</comment>
<evidence type="ECO:0000313" key="2">
    <source>
        <dbReference type="Proteomes" id="UP000789920"/>
    </source>
</evidence>
<name>A0ACA9SPJ5_9GLOM</name>
<evidence type="ECO:0000313" key="1">
    <source>
        <dbReference type="EMBL" id="CAG8845665.1"/>
    </source>
</evidence>
<organism evidence="1 2">
    <name type="scientific">Racocetra persica</name>
    <dbReference type="NCBI Taxonomy" id="160502"/>
    <lineage>
        <taxon>Eukaryota</taxon>
        <taxon>Fungi</taxon>
        <taxon>Fungi incertae sedis</taxon>
        <taxon>Mucoromycota</taxon>
        <taxon>Glomeromycotina</taxon>
        <taxon>Glomeromycetes</taxon>
        <taxon>Diversisporales</taxon>
        <taxon>Gigasporaceae</taxon>
        <taxon>Racocetra</taxon>
    </lineage>
</organism>
<keyword evidence="2" id="KW-1185">Reference proteome</keyword>
<sequence>MDEIQTKIEELKRSRNTDNFETAFDLLKETILDTFNNFEKGLNIKNDVINS</sequence>
<reference evidence="1" key="1">
    <citation type="submission" date="2021-06" db="EMBL/GenBank/DDBJ databases">
        <authorList>
            <person name="Kallberg Y."/>
            <person name="Tangrot J."/>
            <person name="Rosling A."/>
        </authorList>
    </citation>
    <scope>NUCLEOTIDE SEQUENCE</scope>
    <source>
        <strain evidence="1">MA461A</strain>
    </source>
</reference>
<feature type="non-terminal residue" evidence="1">
    <location>
        <position position="51"/>
    </location>
</feature>